<organism evidence="1 2">
    <name type="scientific">Sphingomonas immobilis</name>
    <dbReference type="NCBI Taxonomy" id="3063997"/>
    <lineage>
        <taxon>Bacteria</taxon>
        <taxon>Pseudomonadati</taxon>
        <taxon>Pseudomonadota</taxon>
        <taxon>Alphaproteobacteria</taxon>
        <taxon>Sphingomonadales</taxon>
        <taxon>Sphingomonadaceae</taxon>
        <taxon>Sphingomonas</taxon>
    </lineage>
</organism>
<gene>
    <name evidence="1" type="ORF">Q5H94_20100</name>
</gene>
<accession>A0ABT9A4A5</accession>
<keyword evidence="2" id="KW-1185">Reference proteome</keyword>
<dbReference type="RefSeq" id="WP_304563042.1">
    <property type="nucleotide sequence ID" value="NZ_JAUQSZ010000018.1"/>
</dbReference>
<name>A0ABT9A4A5_9SPHN</name>
<sequence>MTEIPSEPPRVVVIATPDSKLRSSFAAQLVQRGENVISVINFRSPKISDRARANALLVVAEETLPDGPWLEPLREYGWGGQILVIGAEGSDPDETMTAGVHYCSHPFDIQACLDLL</sequence>
<proteinExistence type="predicted"/>
<reference evidence="1" key="1">
    <citation type="submission" date="2023-07" db="EMBL/GenBank/DDBJ databases">
        <authorList>
            <person name="Kim M.K."/>
        </authorList>
    </citation>
    <scope>NUCLEOTIDE SEQUENCE</scope>
    <source>
        <strain evidence="1">CA1-15</strain>
    </source>
</reference>
<evidence type="ECO:0000313" key="2">
    <source>
        <dbReference type="Proteomes" id="UP001176468"/>
    </source>
</evidence>
<protein>
    <submittedName>
        <fullName evidence="1">Uncharacterized protein</fullName>
    </submittedName>
</protein>
<comment type="caution">
    <text evidence="1">The sequence shown here is derived from an EMBL/GenBank/DDBJ whole genome shotgun (WGS) entry which is preliminary data.</text>
</comment>
<dbReference type="EMBL" id="JAUQSZ010000018">
    <property type="protein sequence ID" value="MDO7844645.1"/>
    <property type="molecule type" value="Genomic_DNA"/>
</dbReference>
<evidence type="ECO:0000313" key="1">
    <source>
        <dbReference type="EMBL" id="MDO7844645.1"/>
    </source>
</evidence>
<dbReference type="Proteomes" id="UP001176468">
    <property type="component" value="Unassembled WGS sequence"/>
</dbReference>